<keyword evidence="3" id="KW-1185">Reference proteome</keyword>
<evidence type="ECO:0000313" key="3">
    <source>
        <dbReference type="Proteomes" id="UP000323506"/>
    </source>
</evidence>
<evidence type="ECO:0000256" key="1">
    <source>
        <dbReference type="SAM" id="MobiDB-lite"/>
    </source>
</evidence>
<feature type="region of interest" description="Disordered" evidence="1">
    <location>
        <begin position="47"/>
        <end position="68"/>
    </location>
</feature>
<name>A0A5D2EXG5_GOSDA</name>
<reference evidence="2 3" key="1">
    <citation type="submission" date="2019-06" db="EMBL/GenBank/DDBJ databases">
        <title>WGS assembly of Gossypium darwinii.</title>
        <authorList>
            <person name="Chen Z.J."/>
            <person name="Sreedasyam A."/>
            <person name="Ando A."/>
            <person name="Song Q."/>
            <person name="De L."/>
            <person name="Hulse-Kemp A."/>
            <person name="Ding M."/>
            <person name="Ye W."/>
            <person name="Kirkbride R."/>
            <person name="Jenkins J."/>
            <person name="Plott C."/>
            <person name="Lovell J."/>
            <person name="Lin Y.-M."/>
            <person name="Vaughn R."/>
            <person name="Liu B."/>
            <person name="Li W."/>
            <person name="Simpson S."/>
            <person name="Scheffler B."/>
            <person name="Saski C."/>
            <person name="Grover C."/>
            <person name="Hu G."/>
            <person name="Conover J."/>
            <person name="Carlson J."/>
            <person name="Shu S."/>
            <person name="Boston L."/>
            <person name="Williams M."/>
            <person name="Peterson D."/>
            <person name="Mcgee K."/>
            <person name="Jones D."/>
            <person name="Wendel J."/>
            <person name="Stelly D."/>
            <person name="Grimwood J."/>
            <person name="Schmutz J."/>
        </authorList>
    </citation>
    <scope>NUCLEOTIDE SEQUENCE [LARGE SCALE GENOMIC DNA]</scope>
    <source>
        <strain evidence="2">1808015.09</strain>
    </source>
</reference>
<organism evidence="2 3">
    <name type="scientific">Gossypium darwinii</name>
    <name type="common">Darwin's cotton</name>
    <name type="synonym">Gossypium barbadense var. darwinii</name>
    <dbReference type="NCBI Taxonomy" id="34276"/>
    <lineage>
        <taxon>Eukaryota</taxon>
        <taxon>Viridiplantae</taxon>
        <taxon>Streptophyta</taxon>
        <taxon>Embryophyta</taxon>
        <taxon>Tracheophyta</taxon>
        <taxon>Spermatophyta</taxon>
        <taxon>Magnoliopsida</taxon>
        <taxon>eudicotyledons</taxon>
        <taxon>Gunneridae</taxon>
        <taxon>Pentapetalae</taxon>
        <taxon>rosids</taxon>
        <taxon>malvids</taxon>
        <taxon>Malvales</taxon>
        <taxon>Malvaceae</taxon>
        <taxon>Malvoideae</taxon>
        <taxon>Gossypium</taxon>
    </lineage>
</organism>
<dbReference type="Proteomes" id="UP000323506">
    <property type="component" value="Chromosome A10"/>
</dbReference>
<dbReference type="AlphaFoldDB" id="A0A5D2EXG5"/>
<proteinExistence type="predicted"/>
<sequence>MKRIQLKLITTKLFIRELIRSTFITNPTHTCIPDLNPQFQEIRRFKPMKKKKKSNWGHKRTNKKGLYIHSKPQFPRIKTISFKPTERTKPKLRFAETYQKIETSNHQDQIKPIDRIQR</sequence>
<protein>
    <submittedName>
        <fullName evidence="2">Uncharacterized protein</fullName>
    </submittedName>
</protein>
<accession>A0A5D2EXG5</accession>
<dbReference type="EMBL" id="CM017697">
    <property type="protein sequence ID" value="TYG97418.1"/>
    <property type="molecule type" value="Genomic_DNA"/>
</dbReference>
<evidence type="ECO:0000313" key="2">
    <source>
        <dbReference type="EMBL" id="TYG97418.1"/>
    </source>
</evidence>
<feature type="compositionally biased region" description="Basic residues" evidence="1">
    <location>
        <begin position="47"/>
        <end position="63"/>
    </location>
</feature>
<gene>
    <name evidence="2" type="ORF">ES288_A10G037100v1</name>
</gene>